<organism evidence="1">
    <name type="scientific">Myoviridae sp. ctwwN25</name>
    <dbReference type="NCBI Taxonomy" id="2825209"/>
    <lineage>
        <taxon>Viruses</taxon>
        <taxon>Duplodnaviria</taxon>
        <taxon>Heunggongvirae</taxon>
        <taxon>Uroviricota</taxon>
        <taxon>Caudoviricetes</taxon>
    </lineage>
</organism>
<evidence type="ECO:0000313" key="1">
    <source>
        <dbReference type="EMBL" id="DAE08607.1"/>
    </source>
</evidence>
<protein>
    <submittedName>
        <fullName evidence="1">Uncharacterized protein</fullName>
    </submittedName>
</protein>
<dbReference type="EMBL" id="BK015472">
    <property type="protein sequence ID" value="DAE08607.1"/>
    <property type="molecule type" value="Genomic_DNA"/>
</dbReference>
<accession>A0A8S5PN70</accession>
<proteinExistence type="predicted"/>
<reference evidence="1" key="1">
    <citation type="journal article" date="2021" name="Proc. Natl. Acad. Sci. U.S.A.">
        <title>A Catalog of Tens of Thousands of Viruses from Human Metagenomes Reveals Hidden Associations with Chronic Diseases.</title>
        <authorList>
            <person name="Tisza M.J."/>
            <person name="Buck C.B."/>
        </authorList>
    </citation>
    <scope>NUCLEOTIDE SEQUENCE</scope>
    <source>
        <strain evidence="1">CtwwN25</strain>
    </source>
</reference>
<sequence length="37" mass="4239">MSSKNHSSLLLPLMWEGVYSFIGWNRGCRDLVVITVE</sequence>
<name>A0A8S5PN70_9CAUD</name>